<dbReference type="Proteomes" id="UP000830671">
    <property type="component" value="Chromosome 2"/>
</dbReference>
<proteinExistence type="predicted"/>
<gene>
    <name evidence="1" type="ORF">CLUP02_03475</name>
</gene>
<name>A0A9Q8SIJ0_9PEZI</name>
<evidence type="ECO:0000313" key="1">
    <source>
        <dbReference type="EMBL" id="UQC78001.1"/>
    </source>
</evidence>
<dbReference type="GeneID" id="73337505"/>
<reference evidence="1" key="1">
    <citation type="journal article" date="2021" name="Mol. Plant Microbe Interact.">
        <title>Complete Genome Sequence of the Plant-Pathogenic Fungus Colletotrichum lupini.</title>
        <authorList>
            <person name="Baroncelli R."/>
            <person name="Pensec F."/>
            <person name="Da Lio D."/>
            <person name="Boufleur T."/>
            <person name="Vicente I."/>
            <person name="Sarrocco S."/>
            <person name="Picot A."/>
            <person name="Baraldi E."/>
            <person name="Sukno S."/>
            <person name="Thon M."/>
            <person name="Le Floch G."/>
        </authorList>
    </citation>
    <scope>NUCLEOTIDE SEQUENCE</scope>
    <source>
        <strain evidence="1">IMI 504893</strain>
    </source>
</reference>
<dbReference type="RefSeq" id="XP_049139638.1">
    <property type="nucleotide sequence ID" value="XM_049282495.1"/>
</dbReference>
<evidence type="ECO:0000313" key="2">
    <source>
        <dbReference type="Proteomes" id="UP000830671"/>
    </source>
</evidence>
<dbReference type="EMBL" id="CP019474">
    <property type="protein sequence ID" value="UQC78001.1"/>
    <property type="molecule type" value="Genomic_DNA"/>
</dbReference>
<accession>A0A9Q8SIJ0</accession>
<dbReference type="KEGG" id="clup:CLUP02_03475"/>
<protein>
    <submittedName>
        <fullName evidence="1">Uncharacterized protein</fullName>
    </submittedName>
</protein>
<keyword evidence="2" id="KW-1185">Reference proteome</keyword>
<dbReference type="AlphaFoldDB" id="A0A9Q8SIJ0"/>
<sequence length="88" mass="10080">MSILANNNVGGQESRMMRAEMPVHLQITGWDSMALVSKLSSKVSLIHTEWLFYGHFINFIVRYCKSLNSRHDRVTALVLKIVGDTKWT</sequence>
<organism evidence="1 2">
    <name type="scientific">Colletotrichum lupini</name>
    <dbReference type="NCBI Taxonomy" id="145971"/>
    <lineage>
        <taxon>Eukaryota</taxon>
        <taxon>Fungi</taxon>
        <taxon>Dikarya</taxon>
        <taxon>Ascomycota</taxon>
        <taxon>Pezizomycotina</taxon>
        <taxon>Sordariomycetes</taxon>
        <taxon>Hypocreomycetidae</taxon>
        <taxon>Glomerellales</taxon>
        <taxon>Glomerellaceae</taxon>
        <taxon>Colletotrichum</taxon>
        <taxon>Colletotrichum acutatum species complex</taxon>
    </lineage>
</organism>